<evidence type="ECO:0000259" key="3">
    <source>
        <dbReference type="PROSITE" id="PS51186"/>
    </source>
</evidence>
<evidence type="ECO:0000313" key="4">
    <source>
        <dbReference type="EMBL" id="MDA2805760.1"/>
    </source>
</evidence>
<accession>A0ABT4TMY8</accession>
<dbReference type="PANTHER" id="PTHR43877">
    <property type="entry name" value="AMINOALKYLPHOSPHONATE N-ACETYLTRANSFERASE-RELATED-RELATED"/>
    <property type="match status" value="1"/>
</dbReference>
<sequence length="184" mass="20064">MSDGGAKLAAPPTQMKRDRLMPHTTAAVEISSIASQHDADAFRELNEEWITRLFSMEEGDRVLLGDPFGHVVEPGGDVLLARDADDGTVLGGVALLRYPDDVFELTKMGVLPSAQGRGVGRRLLSAAIARARELGCARLFLGSHSSLAPAIHLYEEAGFVHTTRDRLPLDDGYYDRADVYMELK</sequence>
<keyword evidence="5" id="KW-1185">Reference proteome</keyword>
<dbReference type="InterPro" id="IPR050832">
    <property type="entry name" value="Bact_Acetyltransf"/>
</dbReference>
<dbReference type="InterPro" id="IPR000182">
    <property type="entry name" value="GNAT_dom"/>
</dbReference>
<name>A0ABT4TMY8_9ACTN</name>
<dbReference type="Gene3D" id="3.40.630.30">
    <property type="match status" value="1"/>
</dbReference>
<dbReference type="RefSeq" id="WP_270678412.1">
    <property type="nucleotide sequence ID" value="NZ_JAQFWP010000025.1"/>
</dbReference>
<proteinExistence type="predicted"/>
<dbReference type="InterPro" id="IPR016181">
    <property type="entry name" value="Acyl_CoA_acyltransferase"/>
</dbReference>
<protein>
    <submittedName>
        <fullName evidence="4">GNAT family N-acetyltransferase</fullName>
    </submittedName>
</protein>
<feature type="domain" description="N-acetyltransferase" evidence="3">
    <location>
        <begin position="28"/>
        <end position="184"/>
    </location>
</feature>
<dbReference type="Proteomes" id="UP001165685">
    <property type="component" value="Unassembled WGS sequence"/>
</dbReference>
<comment type="caution">
    <text evidence="4">The sequence shown here is derived from an EMBL/GenBank/DDBJ whole genome shotgun (WGS) entry which is preliminary data.</text>
</comment>
<evidence type="ECO:0000256" key="2">
    <source>
        <dbReference type="ARBA" id="ARBA00023315"/>
    </source>
</evidence>
<dbReference type="SUPFAM" id="SSF55729">
    <property type="entry name" value="Acyl-CoA N-acyltransferases (Nat)"/>
    <property type="match status" value="1"/>
</dbReference>
<gene>
    <name evidence="4" type="ORF">O4U47_14685</name>
</gene>
<reference evidence="4" key="1">
    <citation type="submission" date="2023-01" db="EMBL/GenBank/DDBJ databases">
        <title>Draft genome sequence of Nocardiopsis sp. LSu2-4 isolated from halophytes.</title>
        <authorList>
            <person name="Duangmal K."/>
            <person name="Chantavorakit T."/>
        </authorList>
    </citation>
    <scope>NUCLEOTIDE SEQUENCE</scope>
    <source>
        <strain evidence="4">LSu2-4</strain>
    </source>
</reference>
<keyword evidence="2" id="KW-0012">Acyltransferase</keyword>
<evidence type="ECO:0000256" key="1">
    <source>
        <dbReference type="ARBA" id="ARBA00022679"/>
    </source>
</evidence>
<dbReference type="PANTHER" id="PTHR43877:SF2">
    <property type="entry name" value="AMINOALKYLPHOSPHONATE N-ACETYLTRANSFERASE-RELATED"/>
    <property type="match status" value="1"/>
</dbReference>
<dbReference type="EMBL" id="JAQFWP010000025">
    <property type="protein sequence ID" value="MDA2805760.1"/>
    <property type="molecule type" value="Genomic_DNA"/>
</dbReference>
<organism evidence="4 5">
    <name type="scientific">Nocardiopsis suaedae</name>
    <dbReference type="NCBI Taxonomy" id="3018444"/>
    <lineage>
        <taxon>Bacteria</taxon>
        <taxon>Bacillati</taxon>
        <taxon>Actinomycetota</taxon>
        <taxon>Actinomycetes</taxon>
        <taxon>Streptosporangiales</taxon>
        <taxon>Nocardiopsidaceae</taxon>
        <taxon>Nocardiopsis</taxon>
    </lineage>
</organism>
<dbReference type="CDD" id="cd04301">
    <property type="entry name" value="NAT_SF"/>
    <property type="match status" value="1"/>
</dbReference>
<keyword evidence="1" id="KW-0808">Transferase</keyword>
<dbReference type="PROSITE" id="PS51186">
    <property type="entry name" value="GNAT"/>
    <property type="match status" value="1"/>
</dbReference>
<dbReference type="Pfam" id="PF00583">
    <property type="entry name" value="Acetyltransf_1"/>
    <property type="match status" value="1"/>
</dbReference>
<evidence type="ECO:0000313" key="5">
    <source>
        <dbReference type="Proteomes" id="UP001165685"/>
    </source>
</evidence>